<protein>
    <submittedName>
        <fullName evidence="3">Ca-activated chloride channel family protein</fullName>
    </submittedName>
</protein>
<dbReference type="OrthoDB" id="9784383at2"/>
<sequence>MQTTRILPMQPRSLPPPIPRFFTVLTLAVLCLTRLAIAVPQPHPHGDGPPEKTLSPYFKVVGGDPNAEAFPLKSTDVKASIAGVIADVQVEQVYTNTGKNPIEAIYVFPASTRAAVHGVEMHIGGRVIKSKVQEKQEAKTTYEKAKSQNKTASLLEQHRPNVFQMSVANIQPGDQVRVILHYSEKLPATNHVHEFVFPTVVGPRYSSKGAQTEKWVQNPYLSEGTPNPTTFALQVDVRAGMPLQSLTSPSHDTAEVKFTGKDQATVSLAASNETGNRDFVLRYQLAGQQVASGLLLHKGETENFFLLNMQPPARVQASEVPPRDYLFVVDVSGSMDGFPIETSKELMRGLLKGMRPQDTFNVLLFATGSRVMANASEPATQANIDRAIRLIDHEKSGGGTNLLNALQLAVELPQPAGVSRSIIILTDGYVDIEKEAFRLVRRELGRANVFSFGIGTAVNRWLIEGLAHAGMGEPFVVLKKEDAAEAAKRFQEYVSTPLLTDIQVRYEGFDAQQSQPESIPDVFANRAIEVIGKWQGEPKGRIVIKGKSGGAPYEAAFDVSTEAAKGLSNPALRPLWAREKVRTLSDEAAIAKNARESATDSEAALQIANLGVTYELLTEYTSFVGVDETPRPALASADAQTVQQPISLPQGVNNNAIGGGGAQPVVVAANGGTVAGAVPEPGTTLLLILALAAVLLHRHREFGSKKIRIV</sequence>
<proteinExistence type="predicted"/>
<dbReference type="NCBIfam" id="TIGR02595">
    <property type="entry name" value="PEP_CTERM"/>
    <property type="match status" value="1"/>
</dbReference>
<dbReference type="Pfam" id="PF13768">
    <property type="entry name" value="VWA_3"/>
    <property type="match status" value="1"/>
</dbReference>
<keyword evidence="4" id="KW-1185">Reference proteome</keyword>
<gene>
    <name evidence="3" type="ORF">DES53_102826</name>
</gene>
<dbReference type="InterPro" id="IPR013694">
    <property type="entry name" value="VIT"/>
</dbReference>
<dbReference type="Gene3D" id="3.40.50.410">
    <property type="entry name" value="von Willebrand factor, type A domain"/>
    <property type="match status" value="1"/>
</dbReference>
<dbReference type="InterPro" id="IPR013424">
    <property type="entry name" value="Ice-binding_C"/>
</dbReference>
<dbReference type="PROSITE" id="PS50234">
    <property type="entry name" value="VWFA"/>
    <property type="match status" value="1"/>
</dbReference>
<dbReference type="SUPFAM" id="SSF53300">
    <property type="entry name" value="vWA-like"/>
    <property type="match status" value="1"/>
</dbReference>
<reference evidence="3 4" key="1">
    <citation type="submission" date="2018-06" db="EMBL/GenBank/DDBJ databases">
        <title>Genomic Encyclopedia of Type Strains, Phase IV (KMG-IV): sequencing the most valuable type-strain genomes for metagenomic binning, comparative biology and taxonomic classification.</title>
        <authorList>
            <person name="Goeker M."/>
        </authorList>
    </citation>
    <scope>NUCLEOTIDE SEQUENCE [LARGE SCALE GENOMIC DNA]</scope>
    <source>
        <strain evidence="3 4">DSM 25532</strain>
    </source>
</reference>
<dbReference type="InterPro" id="IPR002035">
    <property type="entry name" value="VWF_A"/>
</dbReference>
<dbReference type="PROSITE" id="PS51468">
    <property type="entry name" value="VIT"/>
    <property type="match status" value="1"/>
</dbReference>
<feature type="domain" description="VIT" evidence="2">
    <location>
        <begin position="56"/>
        <end position="184"/>
    </location>
</feature>
<evidence type="ECO:0000259" key="1">
    <source>
        <dbReference type="PROSITE" id="PS50234"/>
    </source>
</evidence>
<dbReference type="SMART" id="SM00609">
    <property type="entry name" value="VIT"/>
    <property type="match status" value="1"/>
</dbReference>
<evidence type="ECO:0000313" key="4">
    <source>
        <dbReference type="Proteomes" id="UP000253426"/>
    </source>
</evidence>
<evidence type="ECO:0000313" key="3">
    <source>
        <dbReference type="EMBL" id="RBP46435.1"/>
    </source>
</evidence>
<feature type="domain" description="VWFA" evidence="1">
    <location>
        <begin position="324"/>
        <end position="502"/>
    </location>
</feature>
<comment type="caution">
    <text evidence="3">The sequence shown here is derived from an EMBL/GenBank/DDBJ whole genome shotgun (WGS) entry which is preliminary data.</text>
</comment>
<organism evidence="3 4">
    <name type="scientific">Roseimicrobium gellanilyticum</name>
    <dbReference type="NCBI Taxonomy" id="748857"/>
    <lineage>
        <taxon>Bacteria</taxon>
        <taxon>Pseudomonadati</taxon>
        <taxon>Verrucomicrobiota</taxon>
        <taxon>Verrucomicrobiia</taxon>
        <taxon>Verrucomicrobiales</taxon>
        <taxon>Verrucomicrobiaceae</taxon>
        <taxon>Roseimicrobium</taxon>
    </lineage>
</organism>
<dbReference type="AlphaFoldDB" id="A0A366HRX8"/>
<accession>A0A366HRX8</accession>
<dbReference type="EMBL" id="QNRR01000002">
    <property type="protein sequence ID" value="RBP46435.1"/>
    <property type="molecule type" value="Genomic_DNA"/>
</dbReference>
<dbReference type="PANTHER" id="PTHR45737:SF6">
    <property type="entry name" value="VON WILLEBRAND FACTOR A DOMAIN-CONTAINING PROTEIN 5A"/>
    <property type="match status" value="1"/>
</dbReference>
<dbReference type="SMART" id="SM00327">
    <property type="entry name" value="VWA"/>
    <property type="match status" value="1"/>
</dbReference>
<dbReference type="Proteomes" id="UP000253426">
    <property type="component" value="Unassembled WGS sequence"/>
</dbReference>
<dbReference type="Pfam" id="PF08487">
    <property type="entry name" value="VIT"/>
    <property type="match status" value="1"/>
</dbReference>
<name>A0A366HRX8_9BACT</name>
<dbReference type="InterPro" id="IPR036465">
    <property type="entry name" value="vWFA_dom_sf"/>
</dbReference>
<dbReference type="PANTHER" id="PTHR45737">
    <property type="entry name" value="VON WILLEBRAND FACTOR A DOMAIN-CONTAINING PROTEIN 5A"/>
    <property type="match status" value="1"/>
</dbReference>
<evidence type="ECO:0000259" key="2">
    <source>
        <dbReference type="PROSITE" id="PS51468"/>
    </source>
</evidence>